<gene>
    <name evidence="1" type="ORF">C943_03570</name>
</gene>
<evidence type="ECO:0000313" key="2">
    <source>
        <dbReference type="Proteomes" id="UP000010953"/>
    </source>
</evidence>
<organism evidence="1 2">
    <name type="scientific">Mariniradius saccharolyticus AK6</name>
    <dbReference type="NCBI Taxonomy" id="1239962"/>
    <lineage>
        <taxon>Bacteria</taxon>
        <taxon>Pseudomonadati</taxon>
        <taxon>Bacteroidota</taxon>
        <taxon>Cytophagia</taxon>
        <taxon>Cytophagales</taxon>
        <taxon>Cyclobacteriaceae</taxon>
        <taxon>Mariniradius</taxon>
    </lineage>
</organism>
<accession>M7YB03</accession>
<sequence length="45" mass="5311">MANEMFDIIARIHPTTTKGRFFVQGSRGEFIVHFYPVHPHRRKGK</sequence>
<comment type="caution">
    <text evidence="1">The sequence shown here is derived from an EMBL/GenBank/DDBJ whole genome shotgun (WGS) entry which is preliminary data.</text>
</comment>
<proteinExistence type="predicted"/>
<dbReference type="EMBL" id="AMZY02000006">
    <property type="protein sequence ID" value="EMS34351.1"/>
    <property type="molecule type" value="Genomic_DNA"/>
</dbReference>
<name>M7YB03_9BACT</name>
<keyword evidence="2" id="KW-1185">Reference proteome</keyword>
<evidence type="ECO:0000313" key="1">
    <source>
        <dbReference type="EMBL" id="EMS34351.1"/>
    </source>
</evidence>
<dbReference type="InParanoid" id="M7YB03"/>
<reference evidence="1" key="1">
    <citation type="submission" date="2013-01" db="EMBL/GenBank/DDBJ databases">
        <title>Genome assembly of Mariniradius saccharolyticus AK6.</title>
        <authorList>
            <person name="Vaidya B."/>
            <person name="Khatri I."/>
            <person name="Tanuku N.R.S."/>
            <person name="Subramanian S."/>
            <person name="Pinnaka A."/>
        </authorList>
    </citation>
    <scope>NUCLEOTIDE SEQUENCE [LARGE SCALE GENOMIC DNA]</scope>
    <source>
        <strain evidence="1">AK6</strain>
    </source>
</reference>
<protein>
    <submittedName>
        <fullName evidence="1">Uncharacterized protein</fullName>
    </submittedName>
</protein>
<dbReference type="Proteomes" id="UP000010953">
    <property type="component" value="Unassembled WGS sequence"/>
</dbReference>
<dbReference type="AlphaFoldDB" id="M7YB03"/>
<dbReference type="STRING" id="1239962.C943_03570"/>